<sequence>MATMLYGCILLTPPLVPPLITPSRETTVTSQQLAGRSHFPRIYLRDPKVPQIYGSLDLRRAVGAAGDKRRRTREFSPEQVELTESSNVVVIACTYCTFPKVESPPPPTIENVELKISGSQKLPSLCTGATAGPDWDN</sequence>
<dbReference type="Proteomes" id="UP001153269">
    <property type="component" value="Unassembled WGS sequence"/>
</dbReference>
<gene>
    <name evidence="1" type="ORF">PLEPLA_LOCUS7316</name>
</gene>
<evidence type="ECO:0000313" key="2">
    <source>
        <dbReference type="Proteomes" id="UP001153269"/>
    </source>
</evidence>
<dbReference type="EMBL" id="CADEAL010000392">
    <property type="protein sequence ID" value="CAB1419485.1"/>
    <property type="molecule type" value="Genomic_DNA"/>
</dbReference>
<name>A0A9N7TUY0_PLEPL</name>
<organism evidence="1 2">
    <name type="scientific">Pleuronectes platessa</name>
    <name type="common">European plaice</name>
    <dbReference type="NCBI Taxonomy" id="8262"/>
    <lineage>
        <taxon>Eukaryota</taxon>
        <taxon>Metazoa</taxon>
        <taxon>Chordata</taxon>
        <taxon>Craniata</taxon>
        <taxon>Vertebrata</taxon>
        <taxon>Euteleostomi</taxon>
        <taxon>Actinopterygii</taxon>
        <taxon>Neopterygii</taxon>
        <taxon>Teleostei</taxon>
        <taxon>Neoteleostei</taxon>
        <taxon>Acanthomorphata</taxon>
        <taxon>Carangaria</taxon>
        <taxon>Pleuronectiformes</taxon>
        <taxon>Pleuronectoidei</taxon>
        <taxon>Pleuronectidae</taxon>
        <taxon>Pleuronectes</taxon>
    </lineage>
</organism>
<reference evidence="1" key="1">
    <citation type="submission" date="2020-03" db="EMBL/GenBank/DDBJ databases">
        <authorList>
            <person name="Weist P."/>
        </authorList>
    </citation>
    <scope>NUCLEOTIDE SEQUENCE</scope>
</reference>
<protein>
    <submittedName>
        <fullName evidence="1">Uncharacterized protein</fullName>
    </submittedName>
</protein>
<keyword evidence="2" id="KW-1185">Reference proteome</keyword>
<comment type="caution">
    <text evidence="1">The sequence shown here is derived from an EMBL/GenBank/DDBJ whole genome shotgun (WGS) entry which is preliminary data.</text>
</comment>
<proteinExistence type="predicted"/>
<dbReference type="AlphaFoldDB" id="A0A9N7TUY0"/>
<evidence type="ECO:0000313" key="1">
    <source>
        <dbReference type="EMBL" id="CAB1419485.1"/>
    </source>
</evidence>
<accession>A0A9N7TUY0</accession>